<dbReference type="AlphaFoldDB" id="A0A8H7SXA5"/>
<keyword evidence="2" id="KW-1185">Reference proteome</keyword>
<gene>
    <name evidence="1" type="ORF">INT48_002725</name>
</gene>
<proteinExistence type="predicted"/>
<reference evidence="1" key="1">
    <citation type="submission" date="2021-01" db="EMBL/GenBank/DDBJ databases">
        <title>Metabolic potential, ecology and presence of endohyphal bacteria is reflected in genomic diversity of Mucoromycotina.</title>
        <authorList>
            <person name="Muszewska A."/>
            <person name="Okrasinska A."/>
            <person name="Steczkiewicz K."/>
            <person name="Drgas O."/>
            <person name="Orlowska M."/>
            <person name="Perlinska-Lenart U."/>
            <person name="Aleksandrzak-Piekarczyk T."/>
            <person name="Szatraj K."/>
            <person name="Zielenkiewicz U."/>
            <person name="Pilsyk S."/>
            <person name="Malc E."/>
            <person name="Mieczkowski P."/>
            <person name="Kruszewska J.S."/>
            <person name="Biernat P."/>
            <person name="Pawlowska J."/>
        </authorList>
    </citation>
    <scope>NUCLEOTIDE SEQUENCE</scope>
    <source>
        <strain evidence="1">WA0000018081</strain>
    </source>
</reference>
<name>A0A8H7SXA5_9FUNG</name>
<evidence type="ECO:0000313" key="1">
    <source>
        <dbReference type="EMBL" id="KAG2236912.1"/>
    </source>
</evidence>
<dbReference type="Proteomes" id="UP000613177">
    <property type="component" value="Unassembled WGS sequence"/>
</dbReference>
<dbReference type="EMBL" id="JAEPRE010000012">
    <property type="protein sequence ID" value="KAG2236912.1"/>
    <property type="molecule type" value="Genomic_DNA"/>
</dbReference>
<comment type="caution">
    <text evidence="1">The sequence shown here is derived from an EMBL/GenBank/DDBJ whole genome shotgun (WGS) entry which is preliminary data.</text>
</comment>
<organism evidence="1 2">
    <name type="scientific">Thamnidium elegans</name>
    <dbReference type="NCBI Taxonomy" id="101142"/>
    <lineage>
        <taxon>Eukaryota</taxon>
        <taxon>Fungi</taxon>
        <taxon>Fungi incertae sedis</taxon>
        <taxon>Mucoromycota</taxon>
        <taxon>Mucoromycotina</taxon>
        <taxon>Mucoromycetes</taxon>
        <taxon>Mucorales</taxon>
        <taxon>Mucorineae</taxon>
        <taxon>Mucoraceae</taxon>
        <taxon>Thamnidium</taxon>
    </lineage>
</organism>
<evidence type="ECO:0000313" key="2">
    <source>
        <dbReference type="Proteomes" id="UP000613177"/>
    </source>
</evidence>
<accession>A0A8H7SXA5</accession>
<protein>
    <submittedName>
        <fullName evidence="1">Uncharacterized protein</fullName>
    </submittedName>
</protein>
<sequence>MDDNSKQLEDMKQQVINRNLELQASLDTTFHRIEELEAVALCTIPETTFPKSNEIDMGSSQLTDMLKVSPKLFPTTRITALSERCFTPNEANKSN</sequence>